<reference evidence="2 3" key="1">
    <citation type="submission" date="2018-05" db="EMBL/GenBank/DDBJ databases">
        <title>Genomic Encyclopedia of Type Strains, Phase IV (KMG-IV): sequencing the most valuable type-strain genomes for metagenomic binning, comparative biology and taxonomic classification.</title>
        <authorList>
            <person name="Goeker M."/>
        </authorList>
    </citation>
    <scope>NUCLEOTIDE SEQUENCE [LARGE SCALE GENOMIC DNA]</scope>
    <source>
        <strain evidence="2 3">DSM 28556</strain>
    </source>
</reference>
<evidence type="ECO:0000313" key="2">
    <source>
        <dbReference type="EMBL" id="PXW87533.1"/>
    </source>
</evidence>
<gene>
    <name evidence="2" type="ORF">DFR56_105177</name>
</gene>
<proteinExistence type="predicted"/>
<name>A0A2V3VZN7_9BACI</name>
<keyword evidence="1" id="KW-0812">Transmembrane</keyword>
<dbReference type="RefSeq" id="WP_110395118.1">
    <property type="nucleotide sequence ID" value="NZ_JADIJL010000003.1"/>
</dbReference>
<dbReference type="OrthoDB" id="6400183at2"/>
<evidence type="ECO:0000313" key="3">
    <source>
        <dbReference type="Proteomes" id="UP000247978"/>
    </source>
</evidence>
<feature type="transmembrane region" description="Helical" evidence="1">
    <location>
        <begin position="34"/>
        <end position="55"/>
    </location>
</feature>
<evidence type="ECO:0000256" key="1">
    <source>
        <dbReference type="SAM" id="Phobius"/>
    </source>
</evidence>
<feature type="transmembrane region" description="Helical" evidence="1">
    <location>
        <begin position="118"/>
        <end position="140"/>
    </location>
</feature>
<keyword evidence="1" id="KW-0472">Membrane</keyword>
<sequence>MLWTYIIIFLLAAIPFFEIVTIVPIAIIGGVPAVPVMIVAFLGNMLTIALLILFLDKIREWRRKRKGEEQGSKRHKRAKSLWDKYGLPGIAFIGPFFVGSHLSAMFAIIFGGNKRKTFYLMTASLFCWTVALGLAAHYGFDFLIADEENLGFITRLLNR</sequence>
<protein>
    <submittedName>
        <fullName evidence="2">Putative small multi-drug export protein</fullName>
    </submittedName>
</protein>
<comment type="caution">
    <text evidence="2">The sequence shown here is derived from an EMBL/GenBank/DDBJ whole genome shotgun (WGS) entry which is preliminary data.</text>
</comment>
<organism evidence="2 3">
    <name type="scientific">Pseudogracilibacillus auburnensis</name>
    <dbReference type="NCBI Taxonomy" id="1494959"/>
    <lineage>
        <taxon>Bacteria</taxon>
        <taxon>Bacillati</taxon>
        <taxon>Bacillota</taxon>
        <taxon>Bacilli</taxon>
        <taxon>Bacillales</taxon>
        <taxon>Bacillaceae</taxon>
        <taxon>Pseudogracilibacillus</taxon>
    </lineage>
</organism>
<dbReference type="AlphaFoldDB" id="A0A2V3VZN7"/>
<dbReference type="Proteomes" id="UP000247978">
    <property type="component" value="Unassembled WGS sequence"/>
</dbReference>
<keyword evidence="1" id="KW-1133">Transmembrane helix</keyword>
<feature type="transmembrane region" description="Helical" evidence="1">
    <location>
        <begin position="7"/>
        <end position="28"/>
    </location>
</feature>
<feature type="transmembrane region" description="Helical" evidence="1">
    <location>
        <begin position="85"/>
        <end position="112"/>
    </location>
</feature>
<keyword evidence="3" id="KW-1185">Reference proteome</keyword>
<dbReference type="InterPro" id="IPR009577">
    <property type="entry name" value="Sm_multidrug_ex"/>
</dbReference>
<dbReference type="Pfam" id="PF06695">
    <property type="entry name" value="Sm_multidrug_ex"/>
    <property type="match status" value="1"/>
</dbReference>
<accession>A0A2V3VZN7</accession>
<dbReference type="EMBL" id="QJJQ01000005">
    <property type="protein sequence ID" value="PXW87533.1"/>
    <property type="molecule type" value="Genomic_DNA"/>
</dbReference>